<sequence length="141" mass="16366">MTIIERIADELARISPSTTIYTENQPNGFDEPCFFIGRAGNTTLKPELFDYEVRKMPFQVVYFPPEENANEALDEMEALLMDNLTVLPDFAYLRNREFSVDTNEHTLTCDFDLVLRMYKSDLSLKQRSLDLNARTKGNNRE</sequence>
<name>A0A2M9WNF3_9LACO</name>
<gene>
    <name evidence="1" type="ORF">BHU41_08200</name>
</gene>
<evidence type="ECO:0000313" key="2">
    <source>
        <dbReference type="Proteomes" id="UP000231914"/>
    </source>
</evidence>
<evidence type="ECO:0000313" key="1">
    <source>
        <dbReference type="EMBL" id="PJZ16940.1"/>
    </source>
</evidence>
<proteinExistence type="predicted"/>
<dbReference type="EMBL" id="MKXG01000094">
    <property type="protein sequence ID" value="PJZ16940.1"/>
    <property type="molecule type" value="Genomic_DNA"/>
</dbReference>
<dbReference type="AlphaFoldDB" id="A0A2M9WNF3"/>
<reference evidence="1 2" key="1">
    <citation type="submission" date="2016-10" db="EMBL/GenBank/DDBJ databases">
        <title>WGS of isloates from the oral cavity of healthy individuals.</title>
        <authorList>
            <person name="Sharma S."/>
            <person name="Pal V.K."/>
            <person name="Patil P.B."/>
            <person name="Korpole S."/>
            <person name="Grover V."/>
        </authorList>
    </citation>
    <scope>NUCLEOTIDE SEQUENCE [LARGE SCALE GENOMIC DNA]</scope>
    <source>
        <strain evidence="1 2">DISK12</strain>
    </source>
</reference>
<organism evidence="1 2">
    <name type="scientific">Lactobacillus crispatus</name>
    <dbReference type="NCBI Taxonomy" id="47770"/>
    <lineage>
        <taxon>Bacteria</taxon>
        <taxon>Bacillati</taxon>
        <taxon>Bacillota</taxon>
        <taxon>Bacilli</taxon>
        <taxon>Lactobacillales</taxon>
        <taxon>Lactobacillaceae</taxon>
        <taxon>Lactobacillus</taxon>
    </lineage>
</organism>
<dbReference type="Proteomes" id="UP000231914">
    <property type="component" value="Unassembled WGS sequence"/>
</dbReference>
<protein>
    <recommendedName>
        <fullName evidence="3">Phage protein</fullName>
    </recommendedName>
</protein>
<evidence type="ECO:0008006" key="3">
    <source>
        <dbReference type="Google" id="ProtNLM"/>
    </source>
</evidence>
<comment type="caution">
    <text evidence="1">The sequence shown here is derived from an EMBL/GenBank/DDBJ whole genome shotgun (WGS) entry which is preliminary data.</text>
</comment>
<dbReference type="InterPro" id="IPR049254">
    <property type="entry name" value="Phage_tail_terminator"/>
</dbReference>
<dbReference type="Pfam" id="PF20765">
    <property type="entry name" value="Phage_tail_terminator_8"/>
    <property type="match status" value="1"/>
</dbReference>
<dbReference type="RefSeq" id="WP_100732779.1">
    <property type="nucleotide sequence ID" value="NZ_MKXG01000094.1"/>
</dbReference>
<accession>A0A2M9WNF3</accession>